<dbReference type="InterPro" id="IPR003146">
    <property type="entry name" value="M14A_act_pep"/>
</dbReference>
<dbReference type="InterPro" id="IPR036990">
    <property type="entry name" value="M14A-like_propep"/>
</dbReference>
<evidence type="ECO:0000313" key="13">
    <source>
        <dbReference type="EMBL" id="KAK3707402.1"/>
    </source>
</evidence>
<comment type="caution">
    <text evidence="13">The sequence shown here is derived from an EMBL/GenBank/DDBJ whole genome shotgun (WGS) entry which is preliminary data.</text>
</comment>
<keyword evidence="14" id="KW-1185">Reference proteome</keyword>
<dbReference type="PROSITE" id="PS52035">
    <property type="entry name" value="PEPTIDASE_M14"/>
    <property type="match status" value="1"/>
</dbReference>
<comment type="similarity">
    <text evidence="2 11">Belongs to the peptidase M14 family.</text>
</comment>
<dbReference type="SMART" id="SM00631">
    <property type="entry name" value="Zn_pept"/>
    <property type="match status" value="1"/>
</dbReference>
<name>A0AAE1CLG6_9GAST</name>
<evidence type="ECO:0000313" key="14">
    <source>
        <dbReference type="Proteomes" id="UP001283361"/>
    </source>
</evidence>
<evidence type="ECO:0000256" key="11">
    <source>
        <dbReference type="PROSITE-ProRule" id="PRU01379"/>
    </source>
</evidence>
<feature type="active site" description="Proton donor/acceptor" evidence="11">
    <location>
        <position position="545"/>
    </location>
</feature>
<feature type="domain" description="Peptidase M14" evidence="12">
    <location>
        <begin position="270"/>
        <end position="580"/>
    </location>
</feature>
<dbReference type="SUPFAM" id="SSF54897">
    <property type="entry name" value="Protease propeptides/inhibitors"/>
    <property type="match status" value="1"/>
</dbReference>
<dbReference type="Pfam" id="PF02244">
    <property type="entry name" value="Propep_M14"/>
    <property type="match status" value="1"/>
</dbReference>
<dbReference type="PANTHER" id="PTHR11705:SF140">
    <property type="entry name" value="FI02848P-RELATED"/>
    <property type="match status" value="1"/>
</dbReference>
<accession>A0AAE1CLG6</accession>
<organism evidence="13 14">
    <name type="scientific">Elysia crispata</name>
    <name type="common">lettuce slug</name>
    <dbReference type="NCBI Taxonomy" id="231223"/>
    <lineage>
        <taxon>Eukaryota</taxon>
        <taxon>Metazoa</taxon>
        <taxon>Spiralia</taxon>
        <taxon>Lophotrochozoa</taxon>
        <taxon>Mollusca</taxon>
        <taxon>Gastropoda</taxon>
        <taxon>Heterobranchia</taxon>
        <taxon>Euthyneura</taxon>
        <taxon>Panpulmonata</taxon>
        <taxon>Sacoglossa</taxon>
        <taxon>Placobranchoidea</taxon>
        <taxon>Plakobranchidae</taxon>
        <taxon>Elysia</taxon>
    </lineage>
</organism>
<evidence type="ECO:0000256" key="7">
    <source>
        <dbReference type="ARBA" id="ARBA00022801"/>
    </source>
</evidence>
<sequence>MSYLLVELELSNAYELGETSPSLYCKHSLQHGLTLKLWTPEAEILLLDRDAFNDMNEEMGYEYLDFDQNNMAHWSTQSVSTVTVMTFCLWNTPLLYDFISAFSSSYSAFQGSDNSMLQKRNGGTMFSCPVPCSFLQPFHVVSVSNTVVIAVALSIYLLAQVCSTVGSVENPNRAQVVRITATSGADVNFVTQLRNKFNLDAWRDLHQTNATGDFFVPSHLVHVMGNLLKLHGIPFTVLIDDAARFIPKHVKREVKLRQRRAATEDHYRYKYLSYTKMNKFLERVQERATKADVYIGFIGKSFEGRDTPYVKITSKRDSRPRGTIFIDGGIHSREWISPAMALEVIHRLALNTEQDSQVDQLLDMFDFIVVPLVNPDGYAYTFMPETGVTLGRLWRKSRTSNYSNDFSCYGVDLNRNFGYKWNNSPSFGGSSDPCSPSFSGPYSFSEPESNNLRRLLLANKDVIKGYLSFHSYGQYMLYPWGYREDVEIEDERDLIHVAKAFKDIMQTKNYNYHVGGSAKSLYPAAGGSSDYVRGVVGVKYSYTLELPPVEGSWGFIIPERKVEPIVTDTWKGIKALLFRLHSYTADRSEKLEAIGHKMEKRLRQVKVSDNISESKDFRENMLIPDSNMVPMVSDQLLSEADLLNILGFEDIIEDNLTENNKRNVHKMYDNNMKENAIYDTSTIDKEKMKSMKSGSAKLWSIGDTLRNQYNYLNSNFRK</sequence>
<dbReference type="CDD" id="cd03860">
    <property type="entry name" value="M14_CP_A-B_like"/>
    <property type="match status" value="1"/>
</dbReference>
<evidence type="ECO:0000256" key="2">
    <source>
        <dbReference type="ARBA" id="ARBA00005988"/>
    </source>
</evidence>
<reference evidence="13" key="1">
    <citation type="journal article" date="2023" name="G3 (Bethesda)">
        <title>A reference genome for the long-term kleptoplast-retaining sea slug Elysia crispata morphotype clarki.</title>
        <authorList>
            <person name="Eastman K.E."/>
            <person name="Pendleton A.L."/>
            <person name="Shaikh M.A."/>
            <person name="Suttiyut T."/>
            <person name="Ogas R."/>
            <person name="Tomko P."/>
            <person name="Gavelis G."/>
            <person name="Widhalm J.R."/>
            <person name="Wisecaver J.H."/>
        </authorList>
    </citation>
    <scope>NUCLEOTIDE SEQUENCE</scope>
    <source>
        <strain evidence="13">ECLA1</strain>
    </source>
</reference>
<dbReference type="GO" id="GO:0008270">
    <property type="term" value="F:zinc ion binding"/>
    <property type="evidence" value="ECO:0007669"/>
    <property type="project" value="InterPro"/>
</dbReference>
<dbReference type="Gene3D" id="3.40.630.10">
    <property type="entry name" value="Zn peptidases"/>
    <property type="match status" value="1"/>
</dbReference>
<evidence type="ECO:0000256" key="6">
    <source>
        <dbReference type="ARBA" id="ARBA00022729"/>
    </source>
</evidence>
<dbReference type="FunFam" id="3.40.630.10:FF:000084">
    <property type="entry name" value="Carboxypeptidase B2"/>
    <property type="match status" value="1"/>
</dbReference>
<dbReference type="SUPFAM" id="SSF53187">
    <property type="entry name" value="Zn-dependent exopeptidases"/>
    <property type="match status" value="1"/>
</dbReference>
<dbReference type="PANTHER" id="PTHR11705">
    <property type="entry name" value="PROTEASE FAMILY M14 CARBOXYPEPTIDASE A,B"/>
    <property type="match status" value="1"/>
</dbReference>
<comment type="cofactor">
    <cofactor evidence="1">
        <name>Zn(2+)</name>
        <dbReference type="ChEBI" id="CHEBI:29105"/>
    </cofactor>
</comment>
<dbReference type="EMBL" id="JAWDGP010007719">
    <property type="protein sequence ID" value="KAK3707402.1"/>
    <property type="molecule type" value="Genomic_DNA"/>
</dbReference>
<dbReference type="GO" id="GO:0005615">
    <property type="term" value="C:extracellular space"/>
    <property type="evidence" value="ECO:0007669"/>
    <property type="project" value="TreeGrafter"/>
</dbReference>
<dbReference type="GO" id="GO:0006508">
    <property type="term" value="P:proteolysis"/>
    <property type="evidence" value="ECO:0007669"/>
    <property type="project" value="UniProtKB-KW"/>
</dbReference>
<gene>
    <name evidence="13" type="ORF">RRG08_034459</name>
</gene>
<dbReference type="Proteomes" id="UP001283361">
    <property type="component" value="Unassembled WGS sequence"/>
</dbReference>
<keyword evidence="10" id="KW-1015">Disulfide bond</keyword>
<evidence type="ECO:0000256" key="8">
    <source>
        <dbReference type="ARBA" id="ARBA00022833"/>
    </source>
</evidence>
<keyword evidence="5" id="KW-0479">Metal-binding</keyword>
<dbReference type="InterPro" id="IPR000834">
    <property type="entry name" value="Peptidase_M14"/>
</dbReference>
<protein>
    <recommendedName>
        <fullName evidence="12">Peptidase M14 domain-containing protein</fullName>
    </recommendedName>
</protein>
<evidence type="ECO:0000259" key="12">
    <source>
        <dbReference type="PROSITE" id="PS52035"/>
    </source>
</evidence>
<dbReference type="Pfam" id="PF00246">
    <property type="entry name" value="Peptidase_M14"/>
    <property type="match status" value="1"/>
</dbReference>
<dbReference type="Gene3D" id="3.30.70.340">
    <property type="entry name" value="Metallocarboxypeptidase-like"/>
    <property type="match status" value="1"/>
</dbReference>
<keyword evidence="3" id="KW-0121">Carboxypeptidase</keyword>
<evidence type="ECO:0000256" key="1">
    <source>
        <dbReference type="ARBA" id="ARBA00001947"/>
    </source>
</evidence>
<evidence type="ECO:0000256" key="9">
    <source>
        <dbReference type="ARBA" id="ARBA00023049"/>
    </source>
</evidence>
<proteinExistence type="inferred from homology"/>
<keyword evidence="8" id="KW-0862">Zinc</keyword>
<keyword evidence="6" id="KW-0732">Signal</keyword>
<dbReference type="PRINTS" id="PR00765">
    <property type="entry name" value="CRBOXYPTASEA"/>
</dbReference>
<evidence type="ECO:0000256" key="4">
    <source>
        <dbReference type="ARBA" id="ARBA00022670"/>
    </source>
</evidence>
<evidence type="ECO:0000256" key="10">
    <source>
        <dbReference type="ARBA" id="ARBA00023157"/>
    </source>
</evidence>
<dbReference type="GO" id="GO:0004181">
    <property type="term" value="F:metallocarboxypeptidase activity"/>
    <property type="evidence" value="ECO:0007669"/>
    <property type="project" value="InterPro"/>
</dbReference>
<keyword evidence="7" id="KW-0378">Hydrolase</keyword>
<keyword evidence="4" id="KW-0645">Protease</keyword>
<evidence type="ECO:0000256" key="3">
    <source>
        <dbReference type="ARBA" id="ARBA00022645"/>
    </source>
</evidence>
<dbReference type="AlphaFoldDB" id="A0AAE1CLG6"/>
<evidence type="ECO:0000256" key="5">
    <source>
        <dbReference type="ARBA" id="ARBA00022723"/>
    </source>
</evidence>
<keyword evidence="9" id="KW-0482">Metalloprotease</keyword>